<keyword evidence="1" id="KW-0479">Metal-binding</keyword>
<dbReference type="PANTHER" id="PTHR35848:SF6">
    <property type="entry name" value="CUPIN TYPE-2 DOMAIN-CONTAINING PROTEIN"/>
    <property type="match status" value="1"/>
</dbReference>
<gene>
    <name evidence="3" type="ORF">NCTC4822_02009</name>
</gene>
<dbReference type="RefSeq" id="WP_115361815.1">
    <property type="nucleotide sequence ID" value="NZ_CP038012.1"/>
</dbReference>
<dbReference type="Proteomes" id="UP000254519">
    <property type="component" value="Unassembled WGS sequence"/>
</dbReference>
<dbReference type="InterPro" id="IPR014710">
    <property type="entry name" value="RmlC-like_jellyroll"/>
</dbReference>
<name>A0A380C1K7_SPOPA</name>
<dbReference type="PANTHER" id="PTHR35848">
    <property type="entry name" value="OXALATE-BINDING PROTEIN"/>
    <property type="match status" value="1"/>
</dbReference>
<protein>
    <submittedName>
        <fullName evidence="3">Uncharacterized conserved protein, contains double-stranded beta-helix domain</fullName>
    </submittedName>
</protein>
<dbReference type="InterPro" id="IPR013096">
    <property type="entry name" value="Cupin_2"/>
</dbReference>
<sequence>MIKKPGLIETYHCLHGGNGKVLVERNITREDGIQGLDMLARVSVEVGASIGYHQHVEDSEGYFIVEGEGVFIDNGKVEKEVVKGDFCFICKGQGHGIINTGDVPLEIMAIVIS</sequence>
<organism evidence="3 4">
    <name type="scientific">Sporosarcina pasteurii</name>
    <name type="common">Bacillus pasteurii</name>
    <dbReference type="NCBI Taxonomy" id="1474"/>
    <lineage>
        <taxon>Bacteria</taxon>
        <taxon>Bacillati</taxon>
        <taxon>Bacillota</taxon>
        <taxon>Bacilli</taxon>
        <taxon>Bacillales</taxon>
        <taxon>Caryophanaceae</taxon>
        <taxon>Sporosarcina</taxon>
    </lineage>
</organism>
<evidence type="ECO:0000313" key="3">
    <source>
        <dbReference type="EMBL" id="SUJ10601.1"/>
    </source>
</evidence>
<proteinExistence type="predicted"/>
<dbReference type="AlphaFoldDB" id="A0A380C1K7"/>
<evidence type="ECO:0000259" key="2">
    <source>
        <dbReference type="Pfam" id="PF07883"/>
    </source>
</evidence>
<evidence type="ECO:0000313" key="4">
    <source>
        <dbReference type="Proteomes" id="UP000254519"/>
    </source>
</evidence>
<accession>A0A380C1K7</accession>
<keyword evidence="4" id="KW-1185">Reference proteome</keyword>
<reference evidence="3 4" key="1">
    <citation type="submission" date="2018-06" db="EMBL/GenBank/DDBJ databases">
        <authorList>
            <consortium name="Pathogen Informatics"/>
            <person name="Doyle S."/>
        </authorList>
    </citation>
    <scope>NUCLEOTIDE SEQUENCE [LARGE SCALE GENOMIC DNA]</scope>
    <source>
        <strain evidence="4">ATCC 11859 / DSM 33 / NCIB 8841 / NCTC 4822</strain>
    </source>
</reference>
<evidence type="ECO:0000256" key="1">
    <source>
        <dbReference type="ARBA" id="ARBA00022723"/>
    </source>
</evidence>
<dbReference type="Gene3D" id="2.60.120.10">
    <property type="entry name" value="Jelly Rolls"/>
    <property type="match status" value="1"/>
</dbReference>
<dbReference type="OrthoDB" id="9797047at2"/>
<dbReference type="EMBL" id="UGYZ01000002">
    <property type="protein sequence ID" value="SUJ10601.1"/>
    <property type="molecule type" value="Genomic_DNA"/>
</dbReference>
<dbReference type="GO" id="GO:0046872">
    <property type="term" value="F:metal ion binding"/>
    <property type="evidence" value="ECO:0007669"/>
    <property type="project" value="UniProtKB-KW"/>
</dbReference>
<dbReference type="SUPFAM" id="SSF51182">
    <property type="entry name" value="RmlC-like cupins"/>
    <property type="match status" value="1"/>
</dbReference>
<dbReference type="InterPro" id="IPR051610">
    <property type="entry name" value="GPI/OXD"/>
</dbReference>
<dbReference type="Pfam" id="PF07883">
    <property type="entry name" value="Cupin_2"/>
    <property type="match status" value="1"/>
</dbReference>
<dbReference type="InterPro" id="IPR011051">
    <property type="entry name" value="RmlC_Cupin_sf"/>
</dbReference>
<feature type="domain" description="Cupin type-2" evidence="2">
    <location>
        <begin position="41"/>
        <end position="110"/>
    </location>
</feature>